<dbReference type="EMBL" id="JZWS03000003">
    <property type="protein sequence ID" value="MEW9491272.1"/>
    <property type="molecule type" value="Genomic_DNA"/>
</dbReference>
<dbReference type="Proteomes" id="UP000053480">
    <property type="component" value="Unassembled WGS sequence"/>
</dbReference>
<gene>
    <name evidence="1" type="ORF">TQ35_0003595</name>
</gene>
<name>A0ACC6TN18_9CREN</name>
<evidence type="ECO:0000313" key="1">
    <source>
        <dbReference type="EMBL" id="MEW9491272.1"/>
    </source>
</evidence>
<reference evidence="1" key="1">
    <citation type="submission" date="2024-07" db="EMBL/GenBank/DDBJ databases">
        <title>Metagenome and Metagenome-Assembled Genomes of Archaea from a hot spring from the geothermal field of Los Azufres, Mexico.</title>
        <authorList>
            <person name="Marin-Paredes R."/>
            <person name="Martinez-Romero E."/>
            <person name="Servin-Garciduenas L.E."/>
        </authorList>
    </citation>
    <scope>NUCLEOTIDE SEQUENCE</scope>
    <source>
        <strain evidence="1">AZ1-454</strain>
    </source>
</reference>
<accession>A0ACC6TN18</accession>
<evidence type="ECO:0000313" key="2">
    <source>
        <dbReference type="Proteomes" id="UP000053480"/>
    </source>
</evidence>
<comment type="caution">
    <text evidence="1">The sequence shown here is derived from an EMBL/GenBank/DDBJ whole genome shotgun (WGS) entry which is preliminary data.</text>
</comment>
<protein>
    <submittedName>
        <fullName evidence="1">Uncharacterized protein</fullName>
    </submittedName>
</protein>
<sequence>MYCKVIKTLWEKVKEIEERLQRVKEEREKIEREISSLPEGHIDAKKIGNNVYYYLRYWEDGKLRSKYIGKEGSEIVEKVKLSNELKKRLVLLREEERRLERALEKVKNAVDV</sequence>
<organism evidence="1 2">
    <name type="scientific">Candidatus Aramenus sulfurataquae</name>
    <dbReference type="NCBI Taxonomy" id="1326980"/>
    <lineage>
        <taxon>Archaea</taxon>
        <taxon>Thermoproteota</taxon>
        <taxon>Thermoprotei</taxon>
        <taxon>Sulfolobales</taxon>
        <taxon>Sulfolobaceae</taxon>
        <taxon>Candidatus Aramenus</taxon>
    </lineage>
</organism>
<proteinExistence type="predicted"/>